<gene>
    <name evidence="1" type="ORF">AQJ64_40555</name>
</gene>
<comment type="caution">
    <text evidence="1">The sequence shown here is derived from an EMBL/GenBank/DDBJ whole genome shotgun (WGS) entry which is preliminary data.</text>
</comment>
<protein>
    <submittedName>
        <fullName evidence="1">Uncharacterized protein</fullName>
    </submittedName>
</protein>
<dbReference type="Proteomes" id="UP000052982">
    <property type="component" value="Unassembled WGS sequence"/>
</dbReference>
<dbReference type="EMBL" id="LMWW01000072">
    <property type="protein sequence ID" value="KUN75964.1"/>
    <property type="molecule type" value="Genomic_DNA"/>
</dbReference>
<dbReference type="OrthoDB" id="3851368at2"/>
<evidence type="ECO:0000313" key="2">
    <source>
        <dbReference type="Proteomes" id="UP000052982"/>
    </source>
</evidence>
<organism evidence="1 2">
    <name type="scientific">Streptomyces griseoruber</name>
    <dbReference type="NCBI Taxonomy" id="1943"/>
    <lineage>
        <taxon>Bacteria</taxon>
        <taxon>Bacillati</taxon>
        <taxon>Actinomycetota</taxon>
        <taxon>Actinomycetes</taxon>
        <taxon>Kitasatosporales</taxon>
        <taxon>Streptomycetaceae</taxon>
        <taxon>Streptomyces</taxon>
    </lineage>
</organism>
<accession>A0A101SLF1</accession>
<reference evidence="1 2" key="1">
    <citation type="submission" date="2015-10" db="EMBL/GenBank/DDBJ databases">
        <title>Draft genome sequence of Streptomyces griseoruber DSM 40281, type strain for the species Streptomyces griseoruber.</title>
        <authorList>
            <person name="Ruckert C."/>
            <person name="Winkler A."/>
            <person name="Kalinowski J."/>
            <person name="Kampfer P."/>
            <person name="Glaeser S."/>
        </authorList>
    </citation>
    <scope>NUCLEOTIDE SEQUENCE [LARGE SCALE GENOMIC DNA]</scope>
    <source>
        <strain evidence="1 2">DSM 40281</strain>
    </source>
</reference>
<proteinExistence type="predicted"/>
<keyword evidence="2" id="KW-1185">Reference proteome</keyword>
<evidence type="ECO:0000313" key="1">
    <source>
        <dbReference type="EMBL" id="KUN75964.1"/>
    </source>
</evidence>
<dbReference type="AlphaFoldDB" id="A0A101SLF1"/>
<dbReference type="RefSeq" id="WP_055636376.1">
    <property type="nucleotide sequence ID" value="NZ_JBIRRP010000005.1"/>
</dbReference>
<name>A0A101SLF1_9ACTN</name>
<sequence>MLDAPVVLWCRTIELMGMEEPHTPAEHRLVRQFTVPRLTRTIHMDAAVYRKAAAENRWPGNFRQTLALLHALNISLRRLEAATGPCDTMYTTGFFPADQ</sequence>